<sequence>MTVTESLIAFVLAGGLLTIVPGLDTALVLRTSAAEGAKKAGFAAIGVNIGCLTWGAAVAFGLGALISASQLAYELLKWVGAFYLAWLGLQLLLRPRTDFSGVTGLGQSVQKISDFSWLWKGFLGNLLNPKVGIFYVSFLPQFIPQDMPIAGYTFLLALIHALLGMLWFALLILASQPLTRGLKNPKVIQTLDRLTGGLFIGFGVKIALSSR</sequence>
<evidence type="ECO:0000313" key="12">
    <source>
        <dbReference type="Proteomes" id="UP000254033"/>
    </source>
</evidence>
<evidence type="ECO:0000256" key="5">
    <source>
        <dbReference type="ARBA" id="ARBA00023136"/>
    </source>
</evidence>
<reference evidence="7 10" key="1">
    <citation type="submission" date="2015-11" db="EMBL/GenBank/DDBJ databases">
        <title>Genomic analysis of 38 Legionella species identifies large and diverse effector repertoires.</title>
        <authorList>
            <person name="Burstein D."/>
            <person name="Amaro F."/>
            <person name="Zusman T."/>
            <person name="Lifshitz Z."/>
            <person name="Cohen O."/>
            <person name="Gilbert J.A."/>
            <person name="Pupko T."/>
            <person name="Shuman H.A."/>
            <person name="Segal G."/>
        </authorList>
    </citation>
    <scope>NUCLEOTIDE SEQUENCE [LARGE SCALE GENOMIC DNA]</scope>
    <source>
        <strain evidence="7 10">WO-44C</strain>
    </source>
</reference>
<dbReference type="PANTHER" id="PTHR30086">
    <property type="entry name" value="ARGININE EXPORTER PROTEIN ARGO"/>
    <property type="match status" value="1"/>
</dbReference>
<dbReference type="OrthoDB" id="9804822at2"/>
<dbReference type="EMBL" id="UASS01000040">
    <property type="protein sequence ID" value="SPX62746.1"/>
    <property type="molecule type" value="Genomic_DNA"/>
</dbReference>
<name>A0A0W0TIZ5_9GAMM</name>
<evidence type="ECO:0000256" key="6">
    <source>
        <dbReference type="SAM" id="Phobius"/>
    </source>
</evidence>
<keyword evidence="5 6" id="KW-0472">Membrane</keyword>
<dbReference type="GO" id="GO:0005886">
    <property type="term" value="C:plasma membrane"/>
    <property type="evidence" value="ECO:0007669"/>
    <property type="project" value="UniProtKB-SubCell"/>
</dbReference>
<dbReference type="PATRIC" id="fig|453.4.peg.3510"/>
<evidence type="ECO:0000256" key="4">
    <source>
        <dbReference type="ARBA" id="ARBA00022989"/>
    </source>
</evidence>
<dbReference type="EMBL" id="UGNY01000001">
    <property type="protein sequence ID" value="STX38199.1"/>
    <property type="molecule type" value="Genomic_DNA"/>
</dbReference>
<feature type="transmembrane region" description="Helical" evidence="6">
    <location>
        <begin position="75"/>
        <end position="93"/>
    </location>
</feature>
<dbReference type="RefSeq" id="WP_058448002.1">
    <property type="nucleotide sequence ID" value="NZ_CAAAHT010000029.1"/>
</dbReference>
<dbReference type="EMBL" id="LNYB01000085">
    <property type="protein sequence ID" value="KTC95560.1"/>
    <property type="molecule type" value="Genomic_DNA"/>
</dbReference>
<evidence type="ECO:0000313" key="7">
    <source>
        <dbReference type="EMBL" id="KTC95560.1"/>
    </source>
</evidence>
<evidence type="ECO:0000256" key="3">
    <source>
        <dbReference type="ARBA" id="ARBA00022692"/>
    </source>
</evidence>
<evidence type="ECO:0000313" key="9">
    <source>
        <dbReference type="EMBL" id="STX38199.1"/>
    </source>
</evidence>
<evidence type="ECO:0000313" key="11">
    <source>
        <dbReference type="Proteomes" id="UP000251942"/>
    </source>
</evidence>
<dbReference type="Proteomes" id="UP000054698">
    <property type="component" value="Unassembled WGS sequence"/>
</dbReference>
<organism evidence="7 10">
    <name type="scientific">Legionella feeleii</name>
    <dbReference type="NCBI Taxonomy" id="453"/>
    <lineage>
        <taxon>Bacteria</taxon>
        <taxon>Pseudomonadati</taxon>
        <taxon>Pseudomonadota</taxon>
        <taxon>Gammaproteobacteria</taxon>
        <taxon>Legionellales</taxon>
        <taxon>Legionellaceae</taxon>
        <taxon>Legionella</taxon>
    </lineage>
</organism>
<dbReference type="Proteomes" id="UP000251942">
    <property type="component" value="Unassembled WGS sequence"/>
</dbReference>
<feature type="transmembrane region" description="Helical" evidence="6">
    <location>
        <begin position="149"/>
        <end position="173"/>
    </location>
</feature>
<feature type="transmembrane region" description="Helical" evidence="6">
    <location>
        <begin position="41"/>
        <end position="69"/>
    </location>
</feature>
<feature type="transmembrane region" description="Helical" evidence="6">
    <location>
        <begin position="6"/>
        <end position="29"/>
    </location>
</feature>
<accession>A0A0W0TIZ5</accession>
<keyword evidence="4 6" id="KW-1133">Transmembrane helix</keyword>
<dbReference type="Pfam" id="PF01810">
    <property type="entry name" value="LysE"/>
    <property type="match status" value="1"/>
</dbReference>
<keyword evidence="3 6" id="KW-0812">Transmembrane</keyword>
<evidence type="ECO:0000313" key="10">
    <source>
        <dbReference type="Proteomes" id="UP000054698"/>
    </source>
</evidence>
<keyword evidence="2" id="KW-1003">Cell membrane</keyword>
<comment type="subcellular location">
    <subcellularLocation>
        <location evidence="1">Cell membrane</location>
        <topology evidence="1">Multi-pass membrane protein</topology>
    </subcellularLocation>
</comment>
<keyword evidence="10" id="KW-1185">Reference proteome</keyword>
<gene>
    <name evidence="8" type="primary">leuE</name>
    <name evidence="7" type="ORF">Lfee_3225</name>
    <name evidence="9" type="ORF">NCTC11978_01382</name>
    <name evidence="8" type="ORF">NCTC12022_03511</name>
</gene>
<dbReference type="PANTHER" id="PTHR30086:SF20">
    <property type="entry name" value="ARGININE EXPORTER PROTEIN ARGO-RELATED"/>
    <property type="match status" value="1"/>
</dbReference>
<dbReference type="PIRSF" id="PIRSF006324">
    <property type="entry name" value="LeuE"/>
    <property type="match status" value="1"/>
</dbReference>
<evidence type="ECO:0000256" key="1">
    <source>
        <dbReference type="ARBA" id="ARBA00004651"/>
    </source>
</evidence>
<evidence type="ECO:0000313" key="8">
    <source>
        <dbReference type="EMBL" id="SPX62746.1"/>
    </source>
</evidence>
<dbReference type="InterPro" id="IPR001123">
    <property type="entry name" value="LeuE-type"/>
</dbReference>
<evidence type="ECO:0000256" key="2">
    <source>
        <dbReference type="ARBA" id="ARBA00022475"/>
    </source>
</evidence>
<protein>
    <submittedName>
        <fullName evidence="7">LysE family transporter protein</fullName>
    </submittedName>
</protein>
<proteinExistence type="predicted"/>
<dbReference type="GO" id="GO:0015171">
    <property type="term" value="F:amino acid transmembrane transporter activity"/>
    <property type="evidence" value="ECO:0007669"/>
    <property type="project" value="TreeGrafter"/>
</dbReference>
<dbReference type="AlphaFoldDB" id="A0A0W0TIZ5"/>
<dbReference type="Proteomes" id="UP000254033">
    <property type="component" value="Unassembled WGS sequence"/>
</dbReference>
<reference evidence="11 12" key="2">
    <citation type="submission" date="2018-06" db="EMBL/GenBank/DDBJ databases">
        <authorList>
            <consortium name="Pathogen Informatics"/>
            <person name="Doyle S."/>
        </authorList>
    </citation>
    <scope>NUCLEOTIDE SEQUENCE [LARGE SCALE GENOMIC DNA]</scope>
    <source>
        <strain evidence="9 12">NCTC11978</strain>
        <strain evidence="8 11">NCTC12022</strain>
    </source>
</reference>